<dbReference type="Pfam" id="PF07992">
    <property type="entry name" value="Pyr_redox_2"/>
    <property type="match status" value="1"/>
</dbReference>
<protein>
    <submittedName>
        <fullName evidence="9">NADPH-dependent 2,4-dienoyl-CoA reductase/sulfur reductase-like enzyme/peroxiredoxin family protein/rhodanese-related sulfurtransferase/TusA-related sulfurtransferase</fullName>
    </submittedName>
</protein>
<name>A0ABU1J2H2_9BACL</name>
<dbReference type="Pfam" id="PF00581">
    <property type="entry name" value="Rhodanese"/>
    <property type="match status" value="1"/>
</dbReference>
<dbReference type="Gene3D" id="3.30.110.40">
    <property type="entry name" value="TusA-like domain"/>
    <property type="match status" value="1"/>
</dbReference>
<dbReference type="Gene3D" id="3.40.1260.10">
    <property type="entry name" value="DsrEFH-like"/>
    <property type="match status" value="1"/>
</dbReference>
<dbReference type="SUPFAM" id="SSF51905">
    <property type="entry name" value="FAD/NAD(P)-binding domain"/>
    <property type="match status" value="1"/>
</dbReference>
<gene>
    <name evidence="9" type="ORF">JOC58_003348</name>
</gene>
<proteinExistence type="inferred from homology"/>
<dbReference type="SUPFAM" id="SSF75169">
    <property type="entry name" value="DsrEFH-like"/>
    <property type="match status" value="1"/>
</dbReference>
<dbReference type="PANTHER" id="PTHR43429">
    <property type="entry name" value="PYRIDINE NUCLEOTIDE-DISULFIDE OXIDOREDUCTASE DOMAIN-CONTAINING"/>
    <property type="match status" value="1"/>
</dbReference>
<dbReference type="InterPro" id="IPR032836">
    <property type="entry name" value="DsrE2-like"/>
</dbReference>
<keyword evidence="4" id="KW-0274">FAD</keyword>
<evidence type="ECO:0000256" key="7">
    <source>
        <dbReference type="SAM" id="MobiDB-lite"/>
    </source>
</evidence>
<dbReference type="CDD" id="cd01524">
    <property type="entry name" value="RHOD_Pyr_redox"/>
    <property type="match status" value="1"/>
</dbReference>
<evidence type="ECO:0000256" key="4">
    <source>
        <dbReference type="ARBA" id="ARBA00022827"/>
    </source>
</evidence>
<evidence type="ECO:0000313" key="9">
    <source>
        <dbReference type="EMBL" id="MDR6245435.1"/>
    </source>
</evidence>
<dbReference type="Pfam" id="PF13686">
    <property type="entry name" value="DrsE_2"/>
    <property type="match status" value="1"/>
</dbReference>
<dbReference type="SMART" id="SM00450">
    <property type="entry name" value="RHOD"/>
    <property type="match status" value="1"/>
</dbReference>
<comment type="cofactor">
    <cofactor evidence="1">
        <name>FAD</name>
        <dbReference type="ChEBI" id="CHEBI:57692"/>
    </cofactor>
</comment>
<dbReference type="InterPro" id="IPR036188">
    <property type="entry name" value="FAD/NAD-bd_sf"/>
</dbReference>
<reference evidence="9 10" key="1">
    <citation type="submission" date="2023-07" db="EMBL/GenBank/DDBJ databases">
        <title>Genomic Encyclopedia of Type Strains, Phase IV (KMG-IV): sequencing the most valuable type-strain genomes for metagenomic binning, comparative biology and taxonomic classification.</title>
        <authorList>
            <person name="Goeker M."/>
        </authorList>
    </citation>
    <scope>NUCLEOTIDE SEQUENCE [LARGE SCALE GENOMIC DNA]</scope>
    <source>
        <strain evidence="9 10">DSM 22170</strain>
    </source>
</reference>
<evidence type="ECO:0000256" key="3">
    <source>
        <dbReference type="ARBA" id="ARBA00022630"/>
    </source>
</evidence>
<evidence type="ECO:0000259" key="8">
    <source>
        <dbReference type="PROSITE" id="PS50206"/>
    </source>
</evidence>
<evidence type="ECO:0000313" key="10">
    <source>
        <dbReference type="Proteomes" id="UP001185028"/>
    </source>
</evidence>
<dbReference type="InterPro" id="IPR001455">
    <property type="entry name" value="TusA-like"/>
</dbReference>
<dbReference type="SUPFAM" id="SSF64307">
    <property type="entry name" value="SirA-like"/>
    <property type="match status" value="1"/>
</dbReference>
<dbReference type="EMBL" id="JAVDQH010000014">
    <property type="protein sequence ID" value="MDR6245435.1"/>
    <property type="molecule type" value="Genomic_DNA"/>
</dbReference>
<comment type="caution">
    <text evidence="9">The sequence shown here is derived from an EMBL/GenBank/DDBJ whole genome shotgun (WGS) entry which is preliminary data.</text>
</comment>
<feature type="compositionally biased region" description="Polar residues" evidence="7">
    <location>
        <begin position="623"/>
        <end position="633"/>
    </location>
</feature>
<comment type="similarity">
    <text evidence="2">Belongs to the class-III pyridine nucleotide-disulfide oxidoreductase family.</text>
</comment>
<dbReference type="PANTHER" id="PTHR43429:SF1">
    <property type="entry name" value="NAD(P)H SULFUR OXIDOREDUCTASE (COA-DEPENDENT)"/>
    <property type="match status" value="1"/>
</dbReference>
<evidence type="ECO:0000256" key="2">
    <source>
        <dbReference type="ARBA" id="ARBA00009130"/>
    </source>
</evidence>
<dbReference type="RefSeq" id="WP_188777571.1">
    <property type="nucleotide sequence ID" value="NZ_BMMB01000010.1"/>
</dbReference>
<dbReference type="SUPFAM" id="SSF52821">
    <property type="entry name" value="Rhodanese/Cell cycle control phosphatase"/>
    <property type="match status" value="1"/>
</dbReference>
<dbReference type="InterPro" id="IPR050260">
    <property type="entry name" value="FAD-bd_OxRdtase"/>
</dbReference>
<dbReference type="Pfam" id="PF02852">
    <property type="entry name" value="Pyr_redox_dim"/>
    <property type="match status" value="1"/>
</dbReference>
<dbReference type="PROSITE" id="PS50206">
    <property type="entry name" value="RHODANESE_3"/>
    <property type="match status" value="1"/>
</dbReference>
<accession>A0ABU1J2H2</accession>
<dbReference type="PROSITE" id="PS01148">
    <property type="entry name" value="UPF0033"/>
    <property type="match status" value="1"/>
</dbReference>
<dbReference type="InterPro" id="IPR027396">
    <property type="entry name" value="DsrEFH-like"/>
</dbReference>
<dbReference type="Gene3D" id="3.40.250.10">
    <property type="entry name" value="Rhodanese-like domain"/>
    <property type="match status" value="1"/>
</dbReference>
<keyword evidence="3" id="KW-0285">Flavoprotein</keyword>
<dbReference type="InterPro" id="IPR036873">
    <property type="entry name" value="Rhodanese-like_dom_sf"/>
</dbReference>
<keyword evidence="5" id="KW-0560">Oxidoreductase</keyword>
<evidence type="ECO:0000256" key="6">
    <source>
        <dbReference type="ARBA" id="ARBA00023284"/>
    </source>
</evidence>
<dbReference type="InterPro" id="IPR036868">
    <property type="entry name" value="TusA-like_sf"/>
</dbReference>
<dbReference type="SUPFAM" id="SSF55424">
    <property type="entry name" value="FAD/NAD-linked reductases, dimerisation (C-terminal) domain"/>
    <property type="match status" value="1"/>
</dbReference>
<dbReference type="PRINTS" id="PR00368">
    <property type="entry name" value="FADPNR"/>
</dbReference>
<dbReference type="Proteomes" id="UP001185028">
    <property type="component" value="Unassembled WGS sequence"/>
</dbReference>
<keyword evidence="10" id="KW-1185">Reference proteome</keyword>
<dbReference type="InterPro" id="IPR016156">
    <property type="entry name" value="FAD/NAD-linked_Rdtase_dimer_sf"/>
</dbReference>
<dbReference type="InterPro" id="IPR023753">
    <property type="entry name" value="FAD/NAD-binding_dom"/>
</dbReference>
<dbReference type="PRINTS" id="PR00411">
    <property type="entry name" value="PNDRDTASEI"/>
</dbReference>
<evidence type="ECO:0000256" key="5">
    <source>
        <dbReference type="ARBA" id="ARBA00023002"/>
    </source>
</evidence>
<dbReference type="InterPro" id="IPR004099">
    <property type="entry name" value="Pyr_nucl-diS_OxRdtase_dimer"/>
</dbReference>
<feature type="region of interest" description="Disordered" evidence="7">
    <location>
        <begin position="605"/>
        <end position="633"/>
    </location>
</feature>
<dbReference type="InterPro" id="IPR001763">
    <property type="entry name" value="Rhodanese-like_dom"/>
</dbReference>
<organism evidence="9 10">
    <name type="scientific">Paenibacillus hunanensis</name>
    <dbReference type="NCBI Taxonomy" id="539262"/>
    <lineage>
        <taxon>Bacteria</taxon>
        <taxon>Bacillati</taxon>
        <taxon>Bacillota</taxon>
        <taxon>Bacilli</taxon>
        <taxon>Bacillales</taxon>
        <taxon>Paenibacillaceae</taxon>
        <taxon>Paenibacillus</taxon>
    </lineage>
</organism>
<keyword evidence="6" id="KW-0676">Redox-active center</keyword>
<dbReference type="Gene3D" id="3.50.50.60">
    <property type="entry name" value="FAD/NAD(P)-binding domain"/>
    <property type="match status" value="2"/>
</dbReference>
<sequence>MSKKVVIVGGVAGGASAAARLRRLDEQAEIILFEKGPHISFANCGLPYYVGGSIADRERLLVQTPQGMSDRFRIDVRTESEVVSIDPNARTVTVNSSERGVYTESYDELLLSPGARPIIPDVAGHDHPLLYTVRNVKDIDRVKEQVQRIAGGSAIVVGGGFIGVEMAENLREAGLDVTLVEGNPQVLTPYDPELAAALGQQLEQHGVKLVLSERVQGFTSPANGIGVQLGSGVLEADMVILAIGVTPDTAFLQGTGIALGTRGHIIVNEAMQTNIPHIYAVGDAIEVLDLITNTPAAIPLAGPANKQGRIAADQIAGIPSTYKGTQGTSIIKVFDLTAASTGSNERTLKRHNIGYQSIIVHPSSHASYYPGASSMMLKLLFANDGRILGAQAVGYEGVDKRIDDIAVAIRFGGTVSDLTELELSYAPPYSSAKDPVNIAGYAAENVLAGRTSVFTYDQVAQYDPATQQLLDVRSTIEHENGHIPGSLSIPVDELRDHLHELDRNKEYLVYCQVGLRGYTASRILAQHGYQVKNLSGGYKTYKQAQFQPVSSFPDSDPSTPSANATAGAALSAAPMTGATALHTLTSSPSSVAVLTADEASHSATLTNTATSSVTTSSATTMTDNQPASLPTPATTHELNVCGLSCPGPLIQVKQKMDGLTDGDQLHVVASDPGFYEDVKAWSQMSGHTLVQLDRGKGGTIEATLAKMPKEQTDGSAAQLPTADPASTMVVFSGDLDKAIASFIIANGAAASGRKVTMFFTFWGLNILRKSEPMPIQKNMISRMFGMMMPRGSQRLGLSKMNMLGIGPKLIRGIMGNQNIASLEDLIRSASEQGVEMVACQMSMDVMGIRHEELIDGIKIAGVGYYLGQADRAGHNLFI</sequence>
<feature type="domain" description="Rhodanese" evidence="8">
    <location>
        <begin position="463"/>
        <end position="550"/>
    </location>
</feature>
<dbReference type="Pfam" id="PF01206">
    <property type="entry name" value="TusA"/>
    <property type="match status" value="1"/>
</dbReference>
<feature type="compositionally biased region" description="Low complexity" evidence="7">
    <location>
        <begin position="605"/>
        <end position="622"/>
    </location>
</feature>
<evidence type="ECO:0000256" key="1">
    <source>
        <dbReference type="ARBA" id="ARBA00001974"/>
    </source>
</evidence>